<dbReference type="SUPFAM" id="SSF57667">
    <property type="entry name" value="beta-beta-alpha zinc fingers"/>
    <property type="match status" value="5"/>
</dbReference>
<dbReference type="PANTHER" id="PTHR24394:SF29">
    <property type="entry name" value="MYONEURIN"/>
    <property type="match status" value="1"/>
</dbReference>
<evidence type="ECO:0000313" key="12">
    <source>
        <dbReference type="EnsemblMetazoa" id="XP_001946486.2"/>
    </source>
</evidence>
<dbReference type="PANTHER" id="PTHR24394">
    <property type="entry name" value="ZINC FINGER PROTEIN"/>
    <property type="match status" value="1"/>
</dbReference>
<evidence type="ECO:0000313" key="13">
    <source>
        <dbReference type="Proteomes" id="UP000007819"/>
    </source>
</evidence>
<dbReference type="GeneID" id="100166232"/>
<keyword evidence="3" id="KW-0479">Metal-binding</keyword>
<evidence type="ECO:0000256" key="2">
    <source>
        <dbReference type="ARBA" id="ARBA00006991"/>
    </source>
</evidence>
<evidence type="ECO:0000259" key="11">
    <source>
        <dbReference type="PROSITE" id="PS50157"/>
    </source>
</evidence>
<dbReference type="PROSITE" id="PS00028">
    <property type="entry name" value="ZINC_FINGER_C2H2_1"/>
    <property type="match status" value="8"/>
</dbReference>
<dbReference type="GO" id="GO:0000981">
    <property type="term" value="F:DNA-binding transcription factor activity, RNA polymerase II-specific"/>
    <property type="evidence" value="ECO:0007669"/>
    <property type="project" value="TreeGrafter"/>
</dbReference>
<evidence type="ECO:0000256" key="4">
    <source>
        <dbReference type="ARBA" id="ARBA00022737"/>
    </source>
</evidence>
<dbReference type="PROSITE" id="PS50157">
    <property type="entry name" value="ZINC_FINGER_C2H2_2"/>
    <property type="match status" value="8"/>
</dbReference>
<organism evidence="12 13">
    <name type="scientific">Acyrthosiphon pisum</name>
    <name type="common">Pea aphid</name>
    <dbReference type="NCBI Taxonomy" id="7029"/>
    <lineage>
        <taxon>Eukaryota</taxon>
        <taxon>Metazoa</taxon>
        <taxon>Ecdysozoa</taxon>
        <taxon>Arthropoda</taxon>
        <taxon>Hexapoda</taxon>
        <taxon>Insecta</taxon>
        <taxon>Pterygota</taxon>
        <taxon>Neoptera</taxon>
        <taxon>Paraneoptera</taxon>
        <taxon>Hemiptera</taxon>
        <taxon>Sternorrhyncha</taxon>
        <taxon>Aphidomorpha</taxon>
        <taxon>Aphidoidea</taxon>
        <taxon>Aphididae</taxon>
        <taxon>Macrosiphini</taxon>
        <taxon>Acyrthosiphon</taxon>
    </lineage>
</organism>
<feature type="domain" description="C2H2-type" evidence="11">
    <location>
        <begin position="299"/>
        <end position="322"/>
    </location>
</feature>
<evidence type="ECO:0000256" key="1">
    <source>
        <dbReference type="ARBA" id="ARBA00004123"/>
    </source>
</evidence>
<protein>
    <recommendedName>
        <fullName evidence="11">C2H2-type domain-containing protein</fullName>
    </recommendedName>
</protein>
<feature type="domain" description="C2H2-type" evidence="11">
    <location>
        <begin position="409"/>
        <end position="436"/>
    </location>
</feature>
<dbReference type="InterPro" id="IPR036236">
    <property type="entry name" value="Znf_C2H2_sf"/>
</dbReference>
<dbReference type="KEGG" id="api:100166232"/>
<keyword evidence="4" id="KW-0677">Repeat</keyword>
<feature type="domain" description="C2H2-type" evidence="11">
    <location>
        <begin position="437"/>
        <end position="464"/>
    </location>
</feature>
<proteinExistence type="inferred from homology"/>
<keyword evidence="7" id="KW-0805">Transcription regulation</keyword>
<dbReference type="FunFam" id="3.30.160.60:FF:003288">
    <property type="entry name" value="Uncharacterized protein"/>
    <property type="match status" value="2"/>
</dbReference>
<reference evidence="13" key="1">
    <citation type="submission" date="2010-06" db="EMBL/GenBank/DDBJ databases">
        <authorList>
            <person name="Jiang H."/>
            <person name="Abraham K."/>
            <person name="Ali S."/>
            <person name="Alsbrooks S.L."/>
            <person name="Anim B.N."/>
            <person name="Anosike U.S."/>
            <person name="Attaway T."/>
            <person name="Bandaranaike D.P."/>
            <person name="Battles P.K."/>
            <person name="Bell S.N."/>
            <person name="Bell A.V."/>
            <person name="Beltran B."/>
            <person name="Bickham C."/>
            <person name="Bustamante Y."/>
            <person name="Caleb T."/>
            <person name="Canada A."/>
            <person name="Cardenas V."/>
            <person name="Carter K."/>
            <person name="Chacko J."/>
            <person name="Chandrabose M.N."/>
            <person name="Chavez D."/>
            <person name="Chavez A."/>
            <person name="Chen L."/>
            <person name="Chu H.-S."/>
            <person name="Claassen K.J."/>
            <person name="Cockrell R."/>
            <person name="Collins M."/>
            <person name="Cooper J.A."/>
            <person name="Cree A."/>
            <person name="Curry S.M."/>
            <person name="Da Y."/>
            <person name="Dao M.D."/>
            <person name="Das B."/>
            <person name="Davila M.-L."/>
            <person name="Davy-Carroll L."/>
            <person name="Denson S."/>
            <person name="Dinh H."/>
            <person name="Ebong V.E."/>
            <person name="Edwards J.R."/>
            <person name="Egan A."/>
            <person name="El-Daye J."/>
            <person name="Escobedo L."/>
            <person name="Fernandez S."/>
            <person name="Fernando P.R."/>
            <person name="Flagg N."/>
            <person name="Forbes L.D."/>
            <person name="Fowler R.G."/>
            <person name="Fu Q."/>
            <person name="Gabisi R.A."/>
            <person name="Ganer J."/>
            <person name="Garbino Pronczuk A."/>
            <person name="Garcia R.M."/>
            <person name="Garner T."/>
            <person name="Garrett T.E."/>
            <person name="Gonzalez D.A."/>
            <person name="Hamid H."/>
            <person name="Hawkins E.S."/>
            <person name="Hirani K."/>
            <person name="Hogues M.E."/>
            <person name="Hollins B."/>
            <person name="Hsiao C.-H."/>
            <person name="Jabil R."/>
            <person name="James M.L."/>
            <person name="Jhangiani S.N."/>
            <person name="Johnson B."/>
            <person name="Johnson Q."/>
            <person name="Joshi V."/>
            <person name="Kalu J.B."/>
            <person name="Kam C."/>
            <person name="Kashfia A."/>
            <person name="Keebler J."/>
            <person name="Kisamo H."/>
            <person name="Kovar C.L."/>
            <person name="Lago L.A."/>
            <person name="Lai C.-Y."/>
            <person name="Laidlaw J."/>
            <person name="Lara F."/>
            <person name="Le T.-K."/>
            <person name="Lee S.L."/>
            <person name="Legall F.H."/>
            <person name="Lemon S.J."/>
            <person name="Lewis L.R."/>
            <person name="Li B."/>
            <person name="Liu Y."/>
            <person name="Liu Y.-S."/>
            <person name="Lopez J."/>
            <person name="Lozado R.J."/>
            <person name="Lu J."/>
            <person name="Madu R.C."/>
            <person name="Maheshwari M."/>
            <person name="Maheshwari R."/>
            <person name="Malloy K."/>
            <person name="Martinez E."/>
            <person name="Mathew T."/>
            <person name="Mercado I.C."/>
            <person name="Mercado C."/>
            <person name="Meyer B."/>
            <person name="Montgomery K."/>
            <person name="Morgan M.B."/>
            <person name="Munidasa M."/>
            <person name="Nazareth L.V."/>
            <person name="Nelson J."/>
            <person name="Ng B.M."/>
            <person name="Nguyen N.B."/>
            <person name="Nguyen P.Q."/>
            <person name="Nguyen T."/>
            <person name="Obregon M."/>
            <person name="Okwuonu G.O."/>
            <person name="Onwere C.G."/>
            <person name="Orozco G."/>
            <person name="Parra A."/>
            <person name="Patel S."/>
            <person name="Patil S."/>
            <person name="Perez A."/>
            <person name="Perez Y."/>
            <person name="Pham C."/>
            <person name="Primus E.L."/>
            <person name="Pu L.-L."/>
            <person name="Puazo M."/>
            <person name="Qin X."/>
            <person name="Quiroz J.B."/>
            <person name="Reese J."/>
            <person name="Richards S."/>
            <person name="Rives C.M."/>
            <person name="Robberts R."/>
            <person name="Ruiz S.J."/>
            <person name="Ruiz M.J."/>
            <person name="Santibanez J."/>
            <person name="Schneider B.W."/>
            <person name="Sisson I."/>
            <person name="Smith M."/>
            <person name="Sodergren E."/>
            <person name="Song X.-Z."/>
            <person name="Song B.B."/>
            <person name="Summersgill H."/>
            <person name="Thelus R."/>
            <person name="Thornton R.D."/>
            <person name="Trejos Z.Y."/>
            <person name="Usmani K."/>
            <person name="Vattathil S."/>
            <person name="Villasana D."/>
            <person name="Walker D.L."/>
            <person name="Wang S."/>
            <person name="Wang K."/>
            <person name="White C.S."/>
            <person name="Williams A.C."/>
            <person name="Williamson J."/>
            <person name="Wilson K."/>
            <person name="Woghiren I.O."/>
            <person name="Woodworth J.R."/>
            <person name="Worley K.C."/>
            <person name="Wright R.A."/>
            <person name="Wu W."/>
            <person name="Young L."/>
            <person name="Zhang L."/>
            <person name="Zhang J."/>
            <person name="Zhu Y."/>
            <person name="Muzny D.M."/>
            <person name="Weinstock G."/>
            <person name="Gibbs R.A."/>
        </authorList>
    </citation>
    <scope>NUCLEOTIDE SEQUENCE [LARGE SCALE GENOMIC DNA]</scope>
    <source>
        <strain evidence="13">LSR1</strain>
    </source>
</reference>
<dbReference type="FunFam" id="3.30.160.60:FF:000295">
    <property type="entry name" value="zinc finger protein 19"/>
    <property type="match status" value="1"/>
</dbReference>
<dbReference type="InterPro" id="IPR013087">
    <property type="entry name" value="Znf_C2H2_type"/>
</dbReference>
<dbReference type="RefSeq" id="XP_001946486.2">
    <property type="nucleotide sequence ID" value="XM_001946451.4"/>
</dbReference>
<dbReference type="EnsemblMetazoa" id="XM_001946451.5">
    <property type="protein sequence ID" value="XP_001946486.2"/>
    <property type="gene ID" value="LOC100166232"/>
</dbReference>
<comment type="subcellular location">
    <subcellularLocation>
        <location evidence="1">Nucleus</location>
    </subcellularLocation>
</comment>
<sequence length="557" mass="64616">MVQNDENMDNDIVTLKVDKLNNETCDDHGKHLYQDETIDSNFNKDELKRISIANASEGDSLFKKKKKKKKGDKIMVQNYENMDNDIVTLKVDKLYNETCDDHDKQLYQNVTIDSNFNNDELKRISIANASEGDSLFKKKKKKKGDKIMVQNDENMDSDIVTLKVDKLYNETCDDHDKQLYQNVTIDSNFNKDELKRISIANASEDDSLVKELLKNKRRSQKKDIKAVTRNEVMSPKKQEYSKNDSPQSADMLDVETYYDSNNYIGEDSGKKLDLFDFRDDHTSEYQNMTDIVTYEKYPLQCDVCIKTFIREYDLYLHKRTHTKPYFFNVWGQSFLNTRNLIRHKRTHTGKKSYVCYVCDRSFSNTGNLTRHKRTHTGEKPYACNVCDQSFSQKGNLVIHIRTHTGEKPYVCNVCDLSFSQKGNLVIHKITHTGEQPYSCNVCGNSFSRKEHLVRHTRTHNGEKPYVCNICGNSFSRKEHLVIHERTHTGEKPYACDVCDQSFPQKGSLVTHKRTHTGEKPYSCKVCGRSFSQQGNLVIHFRSHTVEKPFECNTAISM</sequence>
<dbReference type="Pfam" id="PF13912">
    <property type="entry name" value="zf-C2H2_6"/>
    <property type="match status" value="1"/>
</dbReference>
<feature type="domain" description="C2H2-type" evidence="11">
    <location>
        <begin position="521"/>
        <end position="548"/>
    </location>
</feature>
<keyword evidence="6" id="KW-0862">Zinc</keyword>
<evidence type="ECO:0000256" key="5">
    <source>
        <dbReference type="ARBA" id="ARBA00022771"/>
    </source>
</evidence>
<dbReference type="Gene3D" id="3.30.160.60">
    <property type="entry name" value="Classic Zinc Finger"/>
    <property type="match status" value="9"/>
</dbReference>
<dbReference type="GO" id="GO:0005634">
    <property type="term" value="C:nucleus"/>
    <property type="evidence" value="ECO:0007669"/>
    <property type="project" value="UniProtKB-SubCell"/>
</dbReference>
<evidence type="ECO:0000256" key="6">
    <source>
        <dbReference type="ARBA" id="ARBA00022833"/>
    </source>
</evidence>
<keyword evidence="5 10" id="KW-0863">Zinc-finger</keyword>
<dbReference type="Proteomes" id="UP000007819">
    <property type="component" value="Chromosome A1"/>
</dbReference>
<evidence type="ECO:0000256" key="10">
    <source>
        <dbReference type="PROSITE-ProRule" id="PRU00042"/>
    </source>
</evidence>
<comment type="similarity">
    <text evidence="2">Belongs to the krueppel C2H2-type zinc-finger protein family.</text>
</comment>
<reference evidence="12" key="2">
    <citation type="submission" date="2022-06" db="UniProtKB">
        <authorList>
            <consortium name="EnsemblMetazoa"/>
        </authorList>
    </citation>
    <scope>IDENTIFICATION</scope>
</reference>
<feature type="domain" description="C2H2-type" evidence="11">
    <location>
        <begin position="493"/>
        <end position="520"/>
    </location>
</feature>
<dbReference type="Pfam" id="PF00096">
    <property type="entry name" value="zf-C2H2"/>
    <property type="match status" value="7"/>
</dbReference>
<dbReference type="AlphaFoldDB" id="A0A8R1W5K1"/>
<accession>A0A8R1W5K1</accession>
<feature type="domain" description="C2H2-type" evidence="11">
    <location>
        <begin position="465"/>
        <end position="492"/>
    </location>
</feature>
<name>A0A8R1W5K1_ACYPI</name>
<dbReference type="FunFam" id="3.30.160.60:FF:002343">
    <property type="entry name" value="Zinc finger protein 33A"/>
    <property type="match status" value="3"/>
</dbReference>
<dbReference type="SMART" id="SM00355">
    <property type="entry name" value="ZnF_C2H2"/>
    <property type="match status" value="8"/>
</dbReference>
<evidence type="ECO:0000256" key="3">
    <source>
        <dbReference type="ARBA" id="ARBA00022723"/>
    </source>
</evidence>
<feature type="domain" description="C2H2-type" evidence="11">
    <location>
        <begin position="381"/>
        <end position="408"/>
    </location>
</feature>
<evidence type="ECO:0000256" key="9">
    <source>
        <dbReference type="ARBA" id="ARBA00023242"/>
    </source>
</evidence>
<evidence type="ECO:0000256" key="8">
    <source>
        <dbReference type="ARBA" id="ARBA00023163"/>
    </source>
</evidence>
<dbReference type="GO" id="GO:0008270">
    <property type="term" value="F:zinc ion binding"/>
    <property type="evidence" value="ECO:0007669"/>
    <property type="project" value="UniProtKB-KW"/>
</dbReference>
<dbReference type="FunFam" id="3.30.160.60:FF:000464">
    <property type="entry name" value="Zinc finger and SCAN domain containing 25"/>
    <property type="match status" value="1"/>
</dbReference>
<evidence type="ECO:0000256" key="7">
    <source>
        <dbReference type="ARBA" id="ARBA00023015"/>
    </source>
</evidence>
<dbReference type="OrthoDB" id="427030at2759"/>
<keyword evidence="8" id="KW-0804">Transcription</keyword>
<feature type="domain" description="C2H2-type" evidence="11">
    <location>
        <begin position="353"/>
        <end position="380"/>
    </location>
</feature>
<keyword evidence="13" id="KW-1185">Reference proteome</keyword>
<keyword evidence="9" id="KW-0539">Nucleus</keyword>